<name>A0A418WGU8_9PROT</name>
<keyword evidence="2" id="KW-1185">Reference proteome</keyword>
<dbReference type="AlphaFoldDB" id="A0A418WGU8"/>
<dbReference type="Proteomes" id="UP000284605">
    <property type="component" value="Unassembled WGS sequence"/>
</dbReference>
<accession>A0A418WGU8</accession>
<evidence type="ECO:0000313" key="2">
    <source>
        <dbReference type="Proteomes" id="UP000284605"/>
    </source>
</evidence>
<gene>
    <name evidence="1" type="ORF">D3874_21685</name>
</gene>
<dbReference type="EMBL" id="QYUK01000011">
    <property type="protein sequence ID" value="RJF89261.1"/>
    <property type="molecule type" value="Genomic_DNA"/>
</dbReference>
<proteinExistence type="predicted"/>
<organism evidence="1 2">
    <name type="scientific">Oleomonas cavernae</name>
    <dbReference type="NCBI Taxonomy" id="2320859"/>
    <lineage>
        <taxon>Bacteria</taxon>
        <taxon>Pseudomonadati</taxon>
        <taxon>Pseudomonadota</taxon>
        <taxon>Alphaproteobacteria</taxon>
        <taxon>Acetobacterales</taxon>
        <taxon>Acetobacteraceae</taxon>
        <taxon>Oleomonas</taxon>
    </lineage>
</organism>
<reference evidence="1 2" key="1">
    <citation type="submission" date="2018-09" db="EMBL/GenBank/DDBJ databases">
        <authorList>
            <person name="Zhu H."/>
        </authorList>
    </citation>
    <scope>NUCLEOTIDE SEQUENCE [LARGE SCALE GENOMIC DNA]</scope>
    <source>
        <strain evidence="1 2">K1W22B-8</strain>
    </source>
</reference>
<evidence type="ECO:0000313" key="1">
    <source>
        <dbReference type="EMBL" id="RJF89261.1"/>
    </source>
</evidence>
<sequence>MTVAAGTARAGDYNVYCAGTHLEIDSRNWDQMLSARGTPLCKLGEFNYLSDAEKFVEKNFGGKDKECYCPR</sequence>
<comment type="caution">
    <text evidence="1">The sequence shown here is derived from an EMBL/GenBank/DDBJ whole genome shotgun (WGS) entry which is preliminary data.</text>
</comment>
<protein>
    <submittedName>
        <fullName evidence="1">Uncharacterized protein</fullName>
    </submittedName>
</protein>